<accession>A0A1G7XQM9</accession>
<evidence type="ECO:0000313" key="1">
    <source>
        <dbReference type="EMBL" id="SDG86507.1"/>
    </source>
</evidence>
<proteinExistence type="predicted"/>
<dbReference type="OrthoDB" id="671642at2"/>
<reference evidence="1 2" key="1">
    <citation type="submission" date="2016-10" db="EMBL/GenBank/DDBJ databases">
        <authorList>
            <person name="de Groot N.N."/>
        </authorList>
    </citation>
    <scope>NUCLEOTIDE SEQUENCE [LARGE SCALE GENOMIC DNA]</scope>
    <source>
        <strain evidence="1 2">DSM 527</strain>
    </source>
</reference>
<dbReference type="RefSeq" id="WP_089835531.1">
    <property type="nucleotide sequence ID" value="NZ_FNBN01000007.1"/>
</dbReference>
<dbReference type="AlphaFoldDB" id="A0A1G7XQM9"/>
<evidence type="ECO:0000313" key="2">
    <source>
        <dbReference type="Proteomes" id="UP000199045"/>
    </source>
</evidence>
<evidence type="ECO:0008006" key="3">
    <source>
        <dbReference type="Google" id="ProtNLM"/>
    </source>
</evidence>
<sequence>MKIRSFFISALLVMVMYTNCSKEKRPTLPLNETESKLMGTWVVMTVTVEETGKPPVVTHINGAQCYFIRFRNHPYPVSDGAFADANSVDDQRDCLNFLRAWKVGSDGRLQISTLHLISLDTVFEYADILILKKDTLAFRSTVNNSPDRHTVFEFR</sequence>
<protein>
    <recommendedName>
        <fullName evidence="3">Lipocalin-like domain-containing protein</fullName>
    </recommendedName>
</protein>
<dbReference type="EMBL" id="FNBN01000007">
    <property type="protein sequence ID" value="SDG86507.1"/>
    <property type="molecule type" value="Genomic_DNA"/>
</dbReference>
<gene>
    <name evidence="1" type="ORF">SAMN04488121_10739</name>
</gene>
<dbReference type="Proteomes" id="UP000199045">
    <property type="component" value="Unassembled WGS sequence"/>
</dbReference>
<organism evidence="1 2">
    <name type="scientific">Chitinophaga filiformis</name>
    <name type="common">Myxococcus filiformis</name>
    <name type="synonym">Flexibacter filiformis</name>
    <dbReference type="NCBI Taxonomy" id="104663"/>
    <lineage>
        <taxon>Bacteria</taxon>
        <taxon>Pseudomonadati</taxon>
        <taxon>Bacteroidota</taxon>
        <taxon>Chitinophagia</taxon>
        <taxon>Chitinophagales</taxon>
        <taxon>Chitinophagaceae</taxon>
        <taxon>Chitinophaga</taxon>
    </lineage>
</organism>
<name>A0A1G7XQM9_CHIFI</name>